<evidence type="ECO:0000313" key="2">
    <source>
        <dbReference type="Proteomes" id="UP000272117"/>
    </source>
</evidence>
<dbReference type="EMBL" id="RJJD01000010">
    <property type="protein sequence ID" value="RNI24973.1"/>
    <property type="molecule type" value="Genomic_DNA"/>
</dbReference>
<comment type="caution">
    <text evidence="1">The sequence shown here is derived from an EMBL/GenBank/DDBJ whole genome shotgun (WGS) entry which is preliminary data.</text>
</comment>
<sequence>MEELKKIIQIVEKRGGISAQIFTNNSKEKRLYQEVVKGRITDEASAKIILYADDEDGEGLKMVKSRLRKKLMNQLFLMDDRRDGLPVSHSVEQNCLAKFYQARVLMDAGGNDIALPILKQVLAKAVEYDFNYIVSLSLRLIMQACVNLKEKAFFYKALTQLNELSLKLTADQESELLFFQANIELSHSVVARKIYLKKIEEVLSKMFQLWQVAQTFETFHNYYRLSIWSHELTGEFDKIVELTKMSEKVLKEHNIVANRIDIRFNKFIQVYAHFRAKKLEEGLNLANSYLSYFSPSSNNWFAYMENYILLAIHAKKYEVGHMLLHQVQENPFIKKINKLAQERWSLIEAYLQFVSPQAGSPLKWQSFVQNAPSYSKDKEGFNVAILILQVMYFLDIVDYEALEYRVDSLKKYAQHHFKDSFSERSRIFFKLLTVLVRSNFEFATTQKKGQYLYNKLQRTPTPGDAYAEIEIIPYEHLWELVLDRIKKSAHFAK</sequence>
<dbReference type="Proteomes" id="UP000272117">
    <property type="component" value="Unassembled WGS sequence"/>
</dbReference>
<evidence type="ECO:0000313" key="1">
    <source>
        <dbReference type="EMBL" id="RNI24973.1"/>
    </source>
</evidence>
<proteinExistence type="predicted"/>
<accession>A0A3M9MJD8</accession>
<name>A0A3M9MJD8_9BACT</name>
<dbReference type="OrthoDB" id="1490648at2"/>
<dbReference type="AlphaFoldDB" id="A0A3M9MJD8"/>
<dbReference type="RefSeq" id="WP_123128003.1">
    <property type="nucleotide sequence ID" value="NZ_RJJD01000010.1"/>
</dbReference>
<reference evidence="1 2" key="1">
    <citation type="submission" date="2018-11" db="EMBL/GenBank/DDBJ databases">
        <title>Rufibacter latericius sp. nov., isolated from water in Baiyang Lake.</title>
        <authorList>
            <person name="Yang Y."/>
        </authorList>
    </citation>
    <scope>NUCLEOTIDE SEQUENCE [LARGE SCALE GENOMIC DNA]</scope>
    <source>
        <strain evidence="1 2">R-22-1c-1</strain>
    </source>
</reference>
<gene>
    <name evidence="1" type="ORF">EFB08_16150</name>
</gene>
<protein>
    <submittedName>
        <fullName evidence="1">Uncharacterized protein</fullName>
    </submittedName>
</protein>
<keyword evidence="2" id="KW-1185">Reference proteome</keyword>
<organism evidence="1 2">
    <name type="scientific">Rufibacter latericius</name>
    <dbReference type="NCBI Taxonomy" id="2487040"/>
    <lineage>
        <taxon>Bacteria</taxon>
        <taxon>Pseudomonadati</taxon>
        <taxon>Bacteroidota</taxon>
        <taxon>Cytophagia</taxon>
        <taxon>Cytophagales</taxon>
        <taxon>Hymenobacteraceae</taxon>
        <taxon>Rufibacter</taxon>
    </lineage>
</organism>